<dbReference type="Pfam" id="PF03644">
    <property type="entry name" value="Glyco_hydro_85"/>
    <property type="match status" value="1"/>
</dbReference>
<gene>
    <name evidence="3" type="ORF">K469DRAFT_669102</name>
</gene>
<dbReference type="GO" id="GO:0033925">
    <property type="term" value="F:mannosyl-glycoprotein endo-beta-N-acetylglucosaminidase activity"/>
    <property type="evidence" value="ECO:0007669"/>
    <property type="project" value="UniProtKB-EC"/>
</dbReference>
<dbReference type="PANTHER" id="PTHR13246:SF1">
    <property type="entry name" value="CYTOSOLIC ENDO-BETA-N-ACETYLGLUCOSAMINIDASE"/>
    <property type="match status" value="1"/>
</dbReference>
<dbReference type="AlphaFoldDB" id="A0A6A6DYM0"/>
<sequence length="724" mass="82847">MNVLGWKDILRPIRDGYRHLFPSPDTGLTPEERRRQRGLDRLKGFTYFDTFEQLENWTEEESDPLQRANTPLLQRPQLNEKDKKGSASLLLCHDYSGNYHEYENSQGAGVDEESYSCEYLQFIDTFIYFSHKLACVPPPSWTNTLHRNGVRALGTFLVEPQTNDIERLLHHERYNDSEGERLNFPTARRLSDIAKHYGFDGWLINIEKPFPKEEWNNHTLSAFLEQLNENLGLERKIIWPYFLESQSQFLMYDAITVANKVDYQNALTPLNISFSQACGSILTNYCWKEEYAWNSKLLAQQNHILPGNVYFGVDVWAQNKVKLNHPRVTYPEKGGGGTNTGIAVTKLAEVDLSVGIFAPAWSFEHFPGRGRAVERAMWDGGGLPDDVTCTCGKASQCHPPNRGYSITRSARGYPAGSESFFYSDFKRGFARHRNRLDQIYGGKKLHSQLGSQSVLPHMSRPSVWNDDVENGINILSKRLEDLPERTQLVVEVESVMSSGHTLEQMYERWIPLFKLDMLADESLQLKIRSRYPLRIPGASASYYLKFTTGRRLLPLREVDRIQTTQAAVIPGPDNWQTGRLREIGVHLQAPPLIAEEPVRAVEIMDVCIIPRSAVEHKYVCSINDIRIENRRAENTEHWRLCWTYRVEEWWDDKVPGTPYSEITGPFSHFLISVDGLSVGRAYALEYILCQSLVNVLAGEGVEVTVTGVGFDGRRLADRTMHLHV</sequence>
<dbReference type="EMBL" id="ML994646">
    <property type="protein sequence ID" value="KAF2182736.1"/>
    <property type="molecule type" value="Genomic_DNA"/>
</dbReference>
<evidence type="ECO:0000256" key="1">
    <source>
        <dbReference type="SAM" id="MobiDB-lite"/>
    </source>
</evidence>
<reference evidence="3" key="1">
    <citation type="journal article" date="2020" name="Stud. Mycol.">
        <title>101 Dothideomycetes genomes: a test case for predicting lifestyles and emergence of pathogens.</title>
        <authorList>
            <person name="Haridas S."/>
            <person name="Albert R."/>
            <person name="Binder M."/>
            <person name="Bloem J."/>
            <person name="Labutti K."/>
            <person name="Salamov A."/>
            <person name="Andreopoulos B."/>
            <person name="Baker S."/>
            <person name="Barry K."/>
            <person name="Bills G."/>
            <person name="Bluhm B."/>
            <person name="Cannon C."/>
            <person name="Castanera R."/>
            <person name="Culley D."/>
            <person name="Daum C."/>
            <person name="Ezra D."/>
            <person name="Gonzalez J."/>
            <person name="Henrissat B."/>
            <person name="Kuo A."/>
            <person name="Liang C."/>
            <person name="Lipzen A."/>
            <person name="Lutzoni F."/>
            <person name="Magnuson J."/>
            <person name="Mondo S."/>
            <person name="Nolan M."/>
            <person name="Ohm R."/>
            <person name="Pangilinan J."/>
            <person name="Park H.-J."/>
            <person name="Ramirez L."/>
            <person name="Alfaro M."/>
            <person name="Sun H."/>
            <person name="Tritt A."/>
            <person name="Yoshinaga Y."/>
            <person name="Zwiers L.-H."/>
            <person name="Turgeon B."/>
            <person name="Goodwin S."/>
            <person name="Spatafora J."/>
            <person name="Crous P."/>
            <person name="Grigoriev I."/>
        </authorList>
    </citation>
    <scope>NUCLEOTIDE SEQUENCE</scope>
    <source>
        <strain evidence="3">CBS 207.26</strain>
    </source>
</reference>
<feature type="domain" description="Cytosolic endo-beta-N-acetylglucosaminidase TIM barrel" evidence="2">
    <location>
        <begin position="105"/>
        <end position="431"/>
    </location>
</feature>
<name>A0A6A6DYM0_9PEZI</name>
<proteinExistence type="predicted"/>
<organism evidence="3 4">
    <name type="scientific">Zopfia rhizophila CBS 207.26</name>
    <dbReference type="NCBI Taxonomy" id="1314779"/>
    <lineage>
        <taxon>Eukaryota</taxon>
        <taxon>Fungi</taxon>
        <taxon>Dikarya</taxon>
        <taxon>Ascomycota</taxon>
        <taxon>Pezizomycotina</taxon>
        <taxon>Dothideomycetes</taxon>
        <taxon>Dothideomycetes incertae sedis</taxon>
        <taxon>Zopfiaceae</taxon>
        <taxon>Zopfia</taxon>
    </lineage>
</organism>
<evidence type="ECO:0000259" key="2">
    <source>
        <dbReference type="Pfam" id="PF03644"/>
    </source>
</evidence>
<dbReference type="InterPro" id="IPR032979">
    <property type="entry name" value="ENGase"/>
</dbReference>
<evidence type="ECO:0000313" key="3">
    <source>
        <dbReference type="EMBL" id="KAF2182736.1"/>
    </source>
</evidence>
<keyword evidence="4" id="KW-1185">Reference proteome</keyword>
<dbReference type="PANTHER" id="PTHR13246">
    <property type="entry name" value="ENDO BETA N-ACETYLGLUCOSAMINIDASE"/>
    <property type="match status" value="1"/>
</dbReference>
<protein>
    <submittedName>
        <fullName evidence="3">Glycoside hydrolase family 85 protein</fullName>
    </submittedName>
</protein>
<accession>A0A6A6DYM0</accession>
<dbReference type="OrthoDB" id="284473at2759"/>
<dbReference type="InterPro" id="IPR005201">
    <property type="entry name" value="TIM_ENGase"/>
</dbReference>
<dbReference type="GO" id="GO:0005829">
    <property type="term" value="C:cytosol"/>
    <property type="evidence" value="ECO:0007669"/>
    <property type="project" value="UniProtKB-SubCell"/>
</dbReference>
<evidence type="ECO:0000313" key="4">
    <source>
        <dbReference type="Proteomes" id="UP000800200"/>
    </source>
</evidence>
<dbReference type="Proteomes" id="UP000800200">
    <property type="component" value="Unassembled WGS sequence"/>
</dbReference>
<keyword evidence="3" id="KW-0378">Hydrolase</keyword>
<feature type="region of interest" description="Disordered" evidence="1">
    <location>
        <begin position="58"/>
        <end position="81"/>
    </location>
</feature>
<dbReference type="Gene3D" id="3.20.20.80">
    <property type="entry name" value="Glycosidases"/>
    <property type="match status" value="1"/>
</dbReference>